<evidence type="ECO:0000256" key="1">
    <source>
        <dbReference type="ARBA" id="ARBA00004651"/>
    </source>
</evidence>
<dbReference type="PANTHER" id="PTHR22911">
    <property type="entry name" value="ACYL-MALONYL CONDENSING ENZYME-RELATED"/>
    <property type="match status" value="1"/>
</dbReference>
<evidence type="ECO:0000313" key="12">
    <source>
        <dbReference type="Proteomes" id="UP000332933"/>
    </source>
</evidence>
<reference evidence="10" key="2">
    <citation type="submission" date="2019-06" db="EMBL/GenBank/DDBJ databases">
        <title>Genomics analysis of Aphanomyces spp. identifies a new class of oomycete effector associated with host adaptation.</title>
        <authorList>
            <person name="Gaulin E."/>
        </authorList>
    </citation>
    <scope>NUCLEOTIDE SEQUENCE</scope>
    <source>
        <strain evidence="10">CBS 578.67</strain>
    </source>
</reference>
<dbReference type="Pfam" id="PF00892">
    <property type="entry name" value="EamA"/>
    <property type="match status" value="2"/>
</dbReference>
<feature type="transmembrane region" description="Helical" evidence="8">
    <location>
        <begin position="149"/>
        <end position="167"/>
    </location>
</feature>
<sequence length="352" mass="39042">MSQSARPPSHERTHITHRHYSIDLPMLHKGVLHSLAANAAWGFAPIYWKQLATVPTIEVLGHRLVWSFLLLVALLLAQSEWTAFRGAAFTRRTLAIYTLSGLLMGVNLFLSVWAVVSGYIVEMSLGYFISPLINVLLGVVVLRETLRRWQILSIALACAGVLVVAIAYGKFPWLALTLSTTFGLYGLVKKKAPLPSLHGITLELGIFFIPALIYLVVIQANGTAHFLHADWSIDLYLVASCVVTIAPLIFYSSAAKLISLTLLGVIQYTAPSLQFLVGVFGYHEHFSIFKLVGFICVWTGLIVFTVESMYQNNRIKLPDDTRLAIETPRDDVELGEISTTNYDDARDANNKP</sequence>
<feature type="transmembrane region" description="Helical" evidence="8">
    <location>
        <begin position="233"/>
        <end position="251"/>
    </location>
</feature>
<dbReference type="InterPro" id="IPR000620">
    <property type="entry name" value="EamA_dom"/>
</dbReference>
<evidence type="ECO:0000313" key="10">
    <source>
        <dbReference type="EMBL" id="KAF0700780.1"/>
    </source>
</evidence>
<evidence type="ECO:0000256" key="8">
    <source>
        <dbReference type="SAM" id="Phobius"/>
    </source>
</evidence>
<evidence type="ECO:0000256" key="5">
    <source>
        <dbReference type="ARBA" id="ARBA00022692"/>
    </source>
</evidence>
<dbReference type="PANTHER" id="PTHR22911:SF137">
    <property type="entry name" value="SOLUTE CARRIER FAMILY 35 MEMBER G2-RELATED"/>
    <property type="match status" value="1"/>
</dbReference>
<evidence type="ECO:0000256" key="3">
    <source>
        <dbReference type="ARBA" id="ARBA00022448"/>
    </source>
</evidence>
<proteinExistence type="inferred from homology"/>
<dbReference type="Proteomes" id="UP000332933">
    <property type="component" value="Unassembled WGS sequence"/>
</dbReference>
<dbReference type="OrthoDB" id="64403at2759"/>
<dbReference type="GO" id="GO:0005886">
    <property type="term" value="C:plasma membrane"/>
    <property type="evidence" value="ECO:0007669"/>
    <property type="project" value="UniProtKB-SubCell"/>
</dbReference>
<organism evidence="11 12">
    <name type="scientific">Aphanomyces stellatus</name>
    <dbReference type="NCBI Taxonomy" id="120398"/>
    <lineage>
        <taxon>Eukaryota</taxon>
        <taxon>Sar</taxon>
        <taxon>Stramenopiles</taxon>
        <taxon>Oomycota</taxon>
        <taxon>Saprolegniomycetes</taxon>
        <taxon>Saprolegniales</taxon>
        <taxon>Verrucalvaceae</taxon>
        <taxon>Aphanomyces</taxon>
    </lineage>
</organism>
<name>A0A485KL84_9STRA</name>
<keyword evidence="6 8" id="KW-1133">Transmembrane helix</keyword>
<gene>
    <name evidence="11" type="primary">Aste57867_8733</name>
    <name evidence="10" type="ORF">As57867_008699</name>
    <name evidence="11" type="ORF">ASTE57867_8733</name>
</gene>
<evidence type="ECO:0000256" key="6">
    <source>
        <dbReference type="ARBA" id="ARBA00022989"/>
    </source>
</evidence>
<comment type="similarity">
    <text evidence="2">Belongs to the EamA transporter family.</text>
</comment>
<dbReference type="EMBL" id="VJMH01005113">
    <property type="protein sequence ID" value="KAF0700780.1"/>
    <property type="molecule type" value="Genomic_DNA"/>
</dbReference>
<evidence type="ECO:0000256" key="7">
    <source>
        <dbReference type="ARBA" id="ARBA00023136"/>
    </source>
</evidence>
<feature type="transmembrane region" description="Helical" evidence="8">
    <location>
        <begin position="173"/>
        <end position="188"/>
    </location>
</feature>
<protein>
    <submittedName>
        <fullName evidence="11">Aste57867_8733 protein</fullName>
    </submittedName>
</protein>
<feature type="domain" description="EamA" evidence="9">
    <location>
        <begin position="29"/>
        <end position="165"/>
    </location>
</feature>
<feature type="transmembrane region" description="Helical" evidence="8">
    <location>
        <begin position="125"/>
        <end position="142"/>
    </location>
</feature>
<dbReference type="SUPFAM" id="SSF103481">
    <property type="entry name" value="Multidrug resistance efflux transporter EmrE"/>
    <property type="match status" value="2"/>
</dbReference>
<dbReference type="InterPro" id="IPR037185">
    <property type="entry name" value="EmrE-like"/>
</dbReference>
<feature type="transmembrane region" description="Helical" evidence="8">
    <location>
        <begin position="200"/>
        <end position="221"/>
    </location>
</feature>
<feature type="transmembrane region" description="Helical" evidence="8">
    <location>
        <begin position="258"/>
        <end position="282"/>
    </location>
</feature>
<evidence type="ECO:0000313" key="11">
    <source>
        <dbReference type="EMBL" id="VFT85619.1"/>
    </source>
</evidence>
<keyword evidence="5 8" id="KW-0812">Transmembrane</keyword>
<dbReference type="InterPro" id="IPR004626">
    <property type="entry name" value="RarD"/>
</dbReference>
<feature type="transmembrane region" description="Helical" evidence="8">
    <location>
        <begin position="64"/>
        <end position="84"/>
    </location>
</feature>
<evidence type="ECO:0000256" key="4">
    <source>
        <dbReference type="ARBA" id="ARBA00022475"/>
    </source>
</evidence>
<dbReference type="NCBIfam" id="TIGR00688">
    <property type="entry name" value="rarD"/>
    <property type="match status" value="1"/>
</dbReference>
<feature type="domain" description="EamA" evidence="9">
    <location>
        <begin position="173"/>
        <end position="305"/>
    </location>
</feature>
<evidence type="ECO:0000256" key="2">
    <source>
        <dbReference type="ARBA" id="ARBA00007362"/>
    </source>
</evidence>
<dbReference type="AlphaFoldDB" id="A0A485KL84"/>
<accession>A0A485KL84</accession>
<keyword evidence="12" id="KW-1185">Reference proteome</keyword>
<reference evidence="11 12" key="1">
    <citation type="submission" date="2019-03" db="EMBL/GenBank/DDBJ databases">
        <authorList>
            <person name="Gaulin E."/>
            <person name="Dumas B."/>
        </authorList>
    </citation>
    <scope>NUCLEOTIDE SEQUENCE [LARGE SCALE GENOMIC DNA]</scope>
    <source>
        <strain evidence="11">CBS 568.67</strain>
    </source>
</reference>
<comment type="subcellular location">
    <subcellularLocation>
        <location evidence="1">Cell membrane</location>
        <topology evidence="1">Multi-pass membrane protein</topology>
    </subcellularLocation>
</comment>
<keyword evidence="7 8" id="KW-0472">Membrane</keyword>
<keyword evidence="4" id="KW-1003">Cell membrane</keyword>
<feature type="transmembrane region" description="Helical" evidence="8">
    <location>
        <begin position="96"/>
        <end position="119"/>
    </location>
</feature>
<evidence type="ECO:0000259" key="9">
    <source>
        <dbReference type="Pfam" id="PF00892"/>
    </source>
</evidence>
<feature type="transmembrane region" description="Helical" evidence="8">
    <location>
        <begin position="288"/>
        <end position="306"/>
    </location>
</feature>
<keyword evidence="3" id="KW-0813">Transport</keyword>
<dbReference type="EMBL" id="CAADRA010005134">
    <property type="protein sequence ID" value="VFT85619.1"/>
    <property type="molecule type" value="Genomic_DNA"/>
</dbReference>